<dbReference type="InterPro" id="IPR013785">
    <property type="entry name" value="Aldolase_TIM"/>
</dbReference>
<keyword evidence="11" id="KW-0501">Molybdenum cofactor biosynthesis</keyword>
<dbReference type="Pfam" id="PF04055">
    <property type="entry name" value="Radical_SAM"/>
    <property type="match status" value="1"/>
</dbReference>
<feature type="compositionally biased region" description="Low complexity" evidence="14">
    <location>
        <begin position="41"/>
        <end position="53"/>
    </location>
</feature>
<keyword evidence="6" id="KW-0479">Metal-binding</keyword>
<evidence type="ECO:0000256" key="12">
    <source>
        <dbReference type="ARBA" id="ARBA00023239"/>
    </source>
</evidence>
<dbReference type="Proteomes" id="UP000836402">
    <property type="component" value="Unassembled WGS sequence"/>
</dbReference>
<evidence type="ECO:0000313" key="17">
    <source>
        <dbReference type="Proteomes" id="UP000836402"/>
    </source>
</evidence>
<dbReference type="CDD" id="cd01335">
    <property type="entry name" value="Radical_SAM"/>
    <property type="match status" value="1"/>
</dbReference>
<evidence type="ECO:0000313" key="16">
    <source>
        <dbReference type="EMBL" id="CAD6918730.1"/>
    </source>
</evidence>
<comment type="catalytic activity">
    <reaction evidence="13">
        <text>GTP + AH2 + S-adenosyl-L-methionine = (8S)-3',8-cyclo-7,8-dihydroguanosine 5'-triphosphate + 5'-deoxyadenosine + L-methionine + A + H(+)</text>
        <dbReference type="Rhea" id="RHEA:49576"/>
        <dbReference type="ChEBI" id="CHEBI:13193"/>
        <dbReference type="ChEBI" id="CHEBI:15378"/>
        <dbReference type="ChEBI" id="CHEBI:17319"/>
        <dbReference type="ChEBI" id="CHEBI:17499"/>
        <dbReference type="ChEBI" id="CHEBI:37565"/>
        <dbReference type="ChEBI" id="CHEBI:57844"/>
        <dbReference type="ChEBI" id="CHEBI:59789"/>
        <dbReference type="ChEBI" id="CHEBI:131766"/>
        <dbReference type="EC" id="4.1.99.22"/>
    </reaction>
</comment>
<keyword evidence="5" id="KW-0949">S-adenosyl-L-methionine</keyword>
<evidence type="ECO:0000256" key="4">
    <source>
        <dbReference type="ARBA" id="ARBA00022485"/>
    </source>
</evidence>
<evidence type="ECO:0000256" key="9">
    <source>
        <dbReference type="ARBA" id="ARBA00023014"/>
    </source>
</evidence>
<dbReference type="PROSITE" id="PS01305">
    <property type="entry name" value="MOAA_NIFB_PQQE"/>
    <property type="match status" value="1"/>
</dbReference>
<keyword evidence="7" id="KW-0547">Nucleotide-binding</keyword>
<dbReference type="SUPFAM" id="SSF102114">
    <property type="entry name" value="Radical SAM enzymes"/>
    <property type="match status" value="1"/>
</dbReference>
<comment type="cofactor">
    <cofactor evidence="1">
        <name>[4Fe-4S] cluster</name>
        <dbReference type="ChEBI" id="CHEBI:49883"/>
    </cofactor>
</comment>
<sequence>MRQQLLTQALSAPHALVLGRSVCVPGATVRASAQGRRQTQASSSPSRPFASAATRWQSMSASASAGAITSDASSPLNADLPERSGRSTPTPTEALRPPPSSSSPALRDRHGRDHSYLRISLTERCNLRCLYCMPEEGIPLTPSEKLLSQAEIGRLARLFVREGVTKVRLTGGEPTLRSDLVGIVESLNDLRPLGLRQIGLTSNGISLHRKLPALVSSGLTHLNLSLDTLDPFKFEFMTRRRGFEAVIRSLDKALELGMESVKLNVVVLKGLNDGQDVLDFVQFTRDKPVTVRFIEYMPFDGNKWQMGKLVPYRDLLDRIQHKFGPLERLRDDDNDTSKGWRVPGFAGSVGFITSMTEHFCGTCNRLRITADGNLKVCLFGNAEISLRDAMRGVASTSSTSSSTSASDILPRVTPATDDQLLDVISAAVGRKHARHAGMSSLDALAQGVNRPMVAIGG</sequence>
<evidence type="ECO:0000256" key="7">
    <source>
        <dbReference type="ARBA" id="ARBA00022741"/>
    </source>
</evidence>
<reference evidence="16" key="1">
    <citation type="submission" date="2020-10" db="EMBL/GenBank/DDBJ databases">
        <authorList>
            <person name="Sedaghatjoo S."/>
        </authorList>
    </citation>
    <scope>NUCLEOTIDE SEQUENCE</scope>
    <source>
        <strain evidence="16">AZH3</strain>
    </source>
</reference>
<dbReference type="PANTHER" id="PTHR22960:SF0">
    <property type="entry name" value="MOLYBDENUM COFACTOR BIOSYNTHESIS PROTEIN 1"/>
    <property type="match status" value="1"/>
</dbReference>
<name>A0ABN7IST2_9BASI</name>
<keyword evidence="12" id="KW-0456">Lyase</keyword>
<comment type="caution">
    <text evidence="16">The sequence shown here is derived from an EMBL/GenBank/DDBJ whole genome shotgun (WGS) entry which is preliminary data.</text>
</comment>
<evidence type="ECO:0000256" key="13">
    <source>
        <dbReference type="ARBA" id="ARBA00048697"/>
    </source>
</evidence>
<dbReference type="InterPro" id="IPR000385">
    <property type="entry name" value="MoaA_NifB_PqqE_Fe-S-bd_CS"/>
</dbReference>
<evidence type="ECO:0000256" key="11">
    <source>
        <dbReference type="ARBA" id="ARBA00023150"/>
    </source>
</evidence>
<dbReference type="NCBIfam" id="TIGR02666">
    <property type="entry name" value="moaA"/>
    <property type="match status" value="1"/>
</dbReference>
<dbReference type="InterPro" id="IPR050105">
    <property type="entry name" value="MoCo_biosynth_MoaA/MoaC"/>
</dbReference>
<evidence type="ECO:0000256" key="6">
    <source>
        <dbReference type="ARBA" id="ARBA00022723"/>
    </source>
</evidence>
<evidence type="ECO:0000256" key="5">
    <source>
        <dbReference type="ARBA" id="ARBA00022691"/>
    </source>
</evidence>
<dbReference type="SFLD" id="SFLDG01386">
    <property type="entry name" value="main_SPASM_domain-containing"/>
    <property type="match status" value="1"/>
</dbReference>
<feature type="region of interest" description="Disordered" evidence="14">
    <location>
        <begin position="31"/>
        <end position="111"/>
    </location>
</feature>
<accession>A0ABN7IST2</accession>
<keyword evidence="4" id="KW-0004">4Fe-4S</keyword>
<keyword evidence="8" id="KW-0408">Iron</keyword>
<evidence type="ECO:0000256" key="10">
    <source>
        <dbReference type="ARBA" id="ARBA00023134"/>
    </source>
</evidence>
<gene>
    <name evidence="16" type="ORF">JKIAZH3_G7225</name>
</gene>
<evidence type="ECO:0000256" key="1">
    <source>
        <dbReference type="ARBA" id="ARBA00001966"/>
    </source>
</evidence>
<dbReference type="PANTHER" id="PTHR22960">
    <property type="entry name" value="MOLYBDOPTERIN COFACTOR SYNTHESIS PROTEIN A"/>
    <property type="match status" value="1"/>
</dbReference>
<dbReference type="Gene3D" id="3.20.20.70">
    <property type="entry name" value="Aldolase class I"/>
    <property type="match status" value="1"/>
</dbReference>
<dbReference type="InterPro" id="IPR010505">
    <property type="entry name" value="MoaA_twitch"/>
</dbReference>
<dbReference type="SFLD" id="SFLDS00029">
    <property type="entry name" value="Radical_SAM"/>
    <property type="match status" value="1"/>
</dbReference>
<evidence type="ECO:0000256" key="3">
    <source>
        <dbReference type="ARBA" id="ARBA00012167"/>
    </source>
</evidence>
<dbReference type="PROSITE" id="PS51918">
    <property type="entry name" value="RADICAL_SAM"/>
    <property type="match status" value="1"/>
</dbReference>
<comment type="pathway">
    <text evidence="2">Cofactor biosynthesis; molybdopterin biosynthesis.</text>
</comment>
<dbReference type="InterPro" id="IPR013483">
    <property type="entry name" value="MoaA"/>
</dbReference>
<dbReference type="CDD" id="cd21117">
    <property type="entry name" value="Twitch_MoaA"/>
    <property type="match status" value="1"/>
</dbReference>
<dbReference type="SMART" id="SM00729">
    <property type="entry name" value="Elp3"/>
    <property type="match status" value="1"/>
</dbReference>
<organism evidence="16 17">
    <name type="scientific">Tilletia caries</name>
    <name type="common">wheat bunt fungus</name>
    <dbReference type="NCBI Taxonomy" id="13290"/>
    <lineage>
        <taxon>Eukaryota</taxon>
        <taxon>Fungi</taxon>
        <taxon>Dikarya</taxon>
        <taxon>Basidiomycota</taxon>
        <taxon>Ustilaginomycotina</taxon>
        <taxon>Exobasidiomycetes</taxon>
        <taxon>Tilletiales</taxon>
        <taxon>Tilletiaceae</taxon>
        <taxon>Tilletia</taxon>
    </lineage>
</organism>
<dbReference type="SFLD" id="SFLDG01067">
    <property type="entry name" value="SPASM/twitch_domain_containing"/>
    <property type="match status" value="1"/>
</dbReference>
<evidence type="ECO:0000259" key="15">
    <source>
        <dbReference type="PROSITE" id="PS51918"/>
    </source>
</evidence>
<keyword evidence="10" id="KW-0342">GTP-binding</keyword>
<protein>
    <recommendedName>
        <fullName evidence="3">GTP 3',8-cyclase</fullName>
        <ecNumber evidence="3">4.1.99.22</ecNumber>
    </recommendedName>
</protein>
<evidence type="ECO:0000256" key="8">
    <source>
        <dbReference type="ARBA" id="ARBA00023004"/>
    </source>
</evidence>
<feature type="domain" description="Radical SAM core" evidence="15">
    <location>
        <begin position="109"/>
        <end position="332"/>
    </location>
</feature>
<feature type="compositionally biased region" description="Polar residues" evidence="14">
    <location>
        <begin position="54"/>
        <end position="63"/>
    </location>
</feature>
<keyword evidence="17" id="KW-1185">Reference proteome</keyword>
<dbReference type="EMBL" id="CAJHJG010002210">
    <property type="protein sequence ID" value="CAD6918730.1"/>
    <property type="molecule type" value="Genomic_DNA"/>
</dbReference>
<dbReference type="InterPro" id="IPR040064">
    <property type="entry name" value="MoaA-like"/>
</dbReference>
<evidence type="ECO:0000256" key="14">
    <source>
        <dbReference type="SAM" id="MobiDB-lite"/>
    </source>
</evidence>
<dbReference type="SFLD" id="SFLDG01383">
    <property type="entry name" value="cyclic_pyranopterin_phosphate"/>
    <property type="match status" value="1"/>
</dbReference>
<dbReference type="InterPro" id="IPR006638">
    <property type="entry name" value="Elp3/MiaA/NifB-like_rSAM"/>
</dbReference>
<dbReference type="InterPro" id="IPR058240">
    <property type="entry name" value="rSAM_sf"/>
</dbReference>
<dbReference type="EC" id="4.1.99.22" evidence="3"/>
<dbReference type="InterPro" id="IPR007197">
    <property type="entry name" value="rSAM"/>
</dbReference>
<keyword evidence="9" id="KW-0411">Iron-sulfur</keyword>
<dbReference type="Pfam" id="PF06463">
    <property type="entry name" value="Mob_synth_C"/>
    <property type="match status" value="1"/>
</dbReference>
<proteinExistence type="predicted"/>
<evidence type="ECO:0000256" key="2">
    <source>
        <dbReference type="ARBA" id="ARBA00005046"/>
    </source>
</evidence>